<dbReference type="EMBL" id="CAJOAY010034311">
    <property type="protein sequence ID" value="CAF4444245.1"/>
    <property type="molecule type" value="Genomic_DNA"/>
</dbReference>
<reference evidence="2" key="1">
    <citation type="submission" date="2021-02" db="EMBL/GenBank/DDBJ databases">
        <authorList>
            <person name="Nowell W R."/>
        </authorList>
    </citation>
    <scope>NUCLEOTIDE SEQUENCE</scope>
</reference>
<feature type="domain" description="Brr2 N-terminal helicase PWI" evidence="1">
    <location>
        <begin position="64"/>
        <end position="129"/>
    </location>
</feature>
<dbReference type="InterPro" id="IPR041094">
    <property type="entry name" value="Brr2_helicase_PWI"/>
</dbReference>
<proteinExistence type="predicted"/>
<comment type="caution">
    <text evidence="2">The sequence shown here is derived from an EMBL/GenBank/DDBJ whole genome shotgun (WGS) entry which is preliminary data.</text>
</comment>
<protein>
    <recommendedName>
        <fullName evidence="1">Brr2 N-terminal helicase PWI domain-containing protein</fullName>
    </recommendedName>
</protein>
<dbReference type="AlphaFoldDB" id="A0A820S0P2"/>
<evidence type="ECO:0000313" key="3">
    <source>
        <dbReference type="Proteomes" id="UP000663881"/>
    </source>
</evidence>
<dbReference type="Pfam" id="PF18149">
    <property type="entry name" value="Helicase_PWI"/>
    <property type="match status" value="1"/>
</dbReference>
<evidence type="ECO:0000313" key="2">
    <source>
        <dbReference type="EMBL" id="CAF4444245.1"/>
    </source>
</evidence>
<gene>
    <name evidence="2" type="ORF">OKA104_LOCUS53803</name>
</gene>
<organism evidence="2 3">
    <name type="scientific">Adineta steineri</name>
    <dbReference type="NCBI Taxonomy" id="433720"/>
    <lineage>
        <taxon>Eukaryota</taxon>
        <taxon>Metazoa</taxon>
        <taxon>Spiralia</taxon>
        <taxon>Gnathifera</taxon>
        <taxon>Rotifera</taxon>
        <taxon>Eurotatoria</taxon>
        <taxon>Bdelloidea</taxon>
        <taxon>Adinetida</taxon>
        <taxon>Adinetidae</taxon>
        <taxon>Adineta</taxon>
    </lineage>
</organism>
<evidence type="ECO:0000259" key="1">
    <source>
        <dbReference type="Pfam" id="PF18149"/>
    </source>
</evidence>
<feature type="non-terminal residue" evidence="2">
    <location>
        <position position="1"/>
    </location>
</feature>
<sequence>DWSSNDEIIPIDHTENVNVQFEGSSDEENNFDDFDVSDDEETIIDDTIQEIRVNKTNDSIQRSQTLQPRTIDALWLQRNLNNINPKIKAQQVLTILDEASNNHELENKLILLLGCEHVQFIKLLRTHRQM</sequence>
<dbReference type="Proteomes" id="UP000663881">
    <property type="component" value="Unassembled WGS sequence"/>
</dbReference>
<accession>A0A820S0P2</accession>
<name>A0A820S0P2_9BILA</name>
<feature type="non-terminal residue" evidence="2">
    <location>
        <position position="130"/>
    </location>
</feature>